<dbReference type="Pfam" id="PF19458">
    <property type="entry name" value="DUF5995"/>
    <property type="match status" value="1"/>
</dbReference>
<sequence length="296" mass="31720">MLRVASIVVALAFSTAFPTLIAAAPQAGAVAGTRCGTPLSPAEIRTVADLSDTTTIGAGSTLGRFDEAVARNHRITEILTSHHDWRGLFDVGLDAVEQDPVLPLQHDPTAFVDPEYAHAISYELLRRFLVNLHAEFTDGTPEPHWAWYFQLAGQCGQSPARVAMAGYNAHLTVDLAYAVAAVGSKPENAPDFFHIVDAIARGGDRIVDRTKQVYNADLGPLWRFYFVGEGLDRLFGQGVATGPLLQVADLGYNVVVWTNGLALQNPATAEATRAEINALWSADDAAFAVLARLGGL</sequence>
<gene>
    <name evidence="2" type="ORF">B7C42_06431</name>
</gene>
<evidence type="ECO:0008006" key="4">
    <source>
        <dbReference type="Google" id="ProtNLM"/>
    </source>
</evidence>
<dbReference type="EMBL" id="NGAF01000019">
    <property type="protein sequence ID" value="OXR41539.1"/>
    <property type="molecule type" value="Genomic_DNA"/>
</dbReference>
<evidence type="ECO:0000256" key="1">
    <source>
        <dbReference type="SAM" id="SignalP"/>
    </source>
</evidence>
<feature type="signal peptide" evidence="1">
    <location>
        <begin position="1"/>
        <end position="22"/>
    </location>
</feature>
<keyword evidence="3" id="KW-1185">Reference proteome</keyword>
<proteinExistence type="predicted"/>
<dbReference type="RefSeq" id="WP_094027544.1">
    <property type="nucleotide sequence ID" value="NZ_NGAF01000019.1"/>
</dbReference>
<organism evidence="2 3">
    <name type="scientific">Nocardia cerradoensis</name>
    <dbReference type="NCBI Taxonomy" id="85688"/>
    <lineage>
        <taxon>Bacteria</taxon>
        <taxon>Bacillati</taxon>
        <taxon>Actinomycetota</taxon>
        <taxon>Actinomycetes</taxon>
        <taxon>Mycobacteriales</taxon>
        <taxon>Nocardiaceae</taxon>
        <taxon>Nocardia</taxon>
    </lineage>
</organism>
<evidence type="ECO:0000313" key="2">
    <source>
        <dbReference type="EMBL" id="OXR41539.1"/>
    </source>
</evidence>
<name>A0A231GY65_9NOCA</name>
<dbReference type="AlphaFoldDB" id="A0A231GY65"/>
<reference evidence="2 3" key="1">
    <citation type="submission" date="2017-07" db="EMBL/GenBank/DDBJ databases">
        <title>First draft Genome Sequence of Nocardia cerradoensis isolated from human infection.</title>
        <authorList>
            <person name="Carrasco G."/>
        </authorList>
    </citation>
    <scope>NUCLEOTIDE SEQUENCE [LARGE SCALE GENOMIC DNA]</scope>
    <source>
        <strain evidence="2 3">CNM20130759</strain>
    </source>
</reference>
<dbReference type="Proteomes" id="UP000215506">
    <property type="component" value="Unassembled WGS sequence"/>
</dbReference>
<evidence type="ECO:0000313" key="3">
    <source>
        <dbReference type="Proteomes" id="UP000215506"/>
    </source>
</evidence>
<comment type="caution">
    <text evidence="2">The sequence shown here is derived from an EMBL/GenBank/DDBJ whole genome shotgun (WGS) entry which is preliminary data.</text>
</comment>
<keyword evidence="1" id="KW-0732">Signal</keyword>
<dbReference type="InterPro" id="IPR046037">
    <property type="entry name" value="DUF5995"/>
</dbReference>
<accession>A0A231GY65</accession>
<protein>
    <recommendedName>
        <fullName evidence="4">Phospholipase C/D domain-containing protein</fullName>
    </recommendedName>
</protein>
<feature type="chain" id="PRO_5038427102" description="Phospholipase C/D domain-containing protein" evidence="1">
    <location>
        <begin position="23"/>
        <end position="296"/>
    </location>
</feature>